<organism evidence="3 4">
    <name type="scientific">Mesorhabditis spiculigera</name>
    <dbReference type="NCBI Taxonomy" id="96644"/>
    <lineage>
        <taxon>Eukaryota</taxon>
        <taxon>Metazoa</taxon>
        <taxon>Ecdysozoa</taxon>
        <taxon>Nematoda</taxon>
        <taxon>Chromadorea</taxon>
        <taxon>Rhabditida</taxon>
        <taxon>Rhabditina</taxon>
        <taxon>Rhabditomorpha</taxon>
        <taxon>Rhabditoidea</taxon>
        <taxon>Rhabditidae</taxon>
        <taxon>Mesorhabditinae</taxon>
        <taxon>Mesorhabditis</taxon>
    </lineage>
</organism>
<dbReference type="SUPFAM" id="SSF56219">
    <property type="entry name" value="DNase I-like"/>
    <property type="match status" value="1"/>
</dbReference>
<dbReference type="Gene3D" id="3.60.10.10">
    <property type="entry name" value="Endonuclease/exonuclease/phosphatase"/>
    <property type="match status" value="1"/>
</dbReference>
<dbReference type="Proteomes" id="UP001177023">
    <property type="component" value="Unassembled WGS sequence"/>
</dbReference>
<dbReference type="PANTHER" id="PTHR11200:SF295">
    <property type="entry name" value="INOSITOL POLYPHOSPHATE 5-PHOSPHATASE"/>
    <property type="match status" value="1"/>
</dbReference>
<feature type="signal peptide" evidence="1">
    <location>
        <begin position="1"/>
        <end position="21"/>
    </location>
</feature>
<gene>
    <name evidence="3" type="ORF">MSPICULIGERA_LOCUS831</name>
</gene>
<dbReference type="GO" id="GO:0046856">
    <property type="term" value="P:phosphatidylinositol dephosphorylation"/>
    <property type="evidence" value="ECO:0007669"/>
    <property type="project" value="InterPro"/>
</dbReference>
<evidence type="ECO:0000313" key="3">
    <source>
        <dbReference type="EMBL" id="CAJ0558094.1"/>
    </source>
</evidence>
<name>A0AA36C5E5_9BILA</name>
<evidence type="ECO:0000256" key="1">
    <source>
        <dbReference type="SAM" id="SignalP"/>
    </source>
</evidence>
<dbReference type="PANTHER" id="PTHR11200">
    <property type="entry name" value="INOSITOL 5-PHOSPHATASE"/>
    <property type="match status" value="1"/>
</dbReference>
<dbReference type="GO" id="GO:0048488">
    <property type="term" value="P:synaptic vesicle endocytosis"/>
    <property type="evidence" value="ECO:0007669"/>
    <property type="project" value="TreeGrafter"/>
</dbReference>
<protein>
    <recommendedName>
        <fullName evidence="2">Inositol polyphosphate-related phosphatase domain-containing protein</fullName>
    </recommendedName>
</protein>
<feature type="chain" id="PRO_5041444051" description="Inositol polyphosphate-related phosphatase domain-containing protein" evidence="1">
    <location>
        <begin position="22"/>
        <end position="439"/>
    </location>
</feature>
<comment type="caution">
    <text evidence="3">The sequence shown here is derived from an EMBL/GenBank/DDBJ whole genome shotgun (WGS) entry which is preliminary data.</text>
</comment>
<dbReference type="InterPro" id="IPR046985">
    <property type="entry name" value="IP5"/>
</dbReference>
<dbReference type="EMBL" id="CATQJA010000209">
    <property type="protein sequence ID" value="CAJ0558094.1"/>
    <property type="molecule type" value="Genomic_DNA"/>
</dbReference>
<keyword evidence="4" id="KW-1185">Reference proteome</keyword>
<dbReference type="AlphaFoldDB" id="A0AA36C5E5"/>
<keyword evidence="1" id="KW-0732">Signal</keyword>
<dbReference type="SMART" id="SM00128">
    <property type="entry name" value="IPPc"/>
    <property type="match status" value="1"/>
</dbReference>
<dbReference type="GO" id="GO:0098793">
    <property type="term" value="C:presynapse"/>
    <property type="evidence" value="ECO:0007669"/>
    <property type="project" value="GOC"/>
</dbReference>
<proteinExistence type="predicted"/>
<evidence type="ECO:0000313" key="4">
    <source>
        <dbReference type="Proteomes" id="UP001177023"/>
    </source>
</evidence>
<dbReference type="Pfam" id="PF22669">
    <property type="entry name" value="Exo_endo_phos2"/>
    <property type="match status" value="1"/>
</dbReference>
<dbReference type="InterPro" id="IPR000300">
    <property type="entry name" value="IPPc"/>
</dbReference>
<evidence type="ECO:0000259" key="2">
    <source>
        <dbReference type="SMART" id="SM00128"/>
    </source>
</evidence>
<sequence>MAIRGVLPLLFALAVDGPVLHEVVMNNAAQDERKWKILALTFNVAMQSGSPEAATQVLSRFADQQLDMIAVGFQEVQHLETFGAKMSTWANDFMDWFAANMPNMVVVARTYQATNQVFVLVDNTHLSEIRSVDYRYARNTMRGILGHKGSIGVRILLKGHGEAIAGGFVFVVSHFVHDVLQNERRILQYRNDETCSFPEDPFIWNRIWLGDLNFRNEIDPDGFEPFFKGKRLRELLDQHDQLNAARRRRLVFGDWSEAPINFPPSYRYYVGNHNYDLKRTPSWTDRVLYKGKLTVDEYDMIHEVQTSDHRPVFCKLKASVPPRAPVNWAVQFEKMPAWNDSVPVPVRFQYLKGWWSRFGSYWDWVGLYDASLTNVLLPIQWKYAVNCIVDPASKPLHSVCEFPVLPAGRYRFGYFSKKFQCLVGLSKGFIVAASRPSSR</sequence>
<reference evidence="3" key="1">
    <citation type="submission" date="2023-06" db="EMBL/GenBank/DDBJ databases">
        <authorList>
            <person name="Delattre M."/>
        </authorList>
    </citation>
    <scope>NUCLEOTIDE SEQUENCE</scope>
    <source>
        <strain evidence="3">AF72</strain>
    </source>
</reference>
<dbReference type="GO" id="GO:0004439">
    <property type="term" value="F:phosphatidylinositol-4,5-bisphosphate 5-phosphatase activity"/>
    <property type="evidence" value="ECO:0007669"/>
    <property type="project" value="TreeGrafter"/>
</dbReference>
<dbReference type="InterPro" id="IPR036691">
    <property type="entry name" value="Endo/exonu/phosph_ase_sf"/>
</dbReference>
<feature type="non-terminal residue" evidence="3">
    <location>
        <position position="1"/>
    </location>
</feature>
<accession>A0AA36C5E5</accession>
<feature type="domain" description="Inositol polyphosphate-related phosphatase" evidence="2">
    <location>
        <begin position="33"/>
        <end position="327"/>
    </location>
</feature>